<dbReference type="EMBL" id="KE345963">
    <property type="protein sequence ID" value="EXC21997.1"/>
    <property type="molecule type" value="Genomic_DNA"/>
</dbReference>
<evidence type="ECO:0000313" key="2">
    <source>
        <dbReference type="EMBL" id="EXC21997.1"/>
    </source>
</evidence>
<evidence type="ECO:0000313" key="3">
    <source>
        <dbReference type="Proteomes" id="UP000030645"/>
    </source>
</evidence>
<proteinExistence type="predicted"/>
<accession>W9SRB3</accession>
<reference evidence="3" key="1">
    <citation type="submission" date="2013-01" db="EMBL/GenBank/DDBJ databases">
        <title>Draft Genome Sequence of a Mulberry Tree, Morus notabilis C.K. Schneid.</title>
        <authorList>
            <person name="He N."/>
            <person name="Zhao S."/>
        </authorList>
    </citation>
    <scope>NUCLEOTIDE SEQUENCE</scope>
</reference>
<sequence length="60" mass="6892">MELPIPTGEPNQTPLLQDLPVQHKQRARMENAKSGEIREEIDSEEEGDEEEYLGKSRSRV</sequence>
<keyword evidence="3" id="KW-1185">Reference proteome</keyword>
<name>W9SRB3_9ROSA</name>
<feature type="region of interest" description="Disordered" evidence="1">
    <location>
        <begin position="1"/>
        <end position="60"/>
    </location>
</feature>
<gene>
    <name evidence="2" type="ORF">L484_002010</name>
</gene>
<protein>
    <submittedName>
        <fullName evidence="2">Uncharacterized protein</fullName>
    </submittedName>
</protein>
<dbReference type="Proteomes" id="UP000030645">
    <property type="component" value="Unassembled WGS sequence"/>
</dbReference>
<feature type="compositionally biased region" description="Basic and acidic residues" evidence="1">
    <location>
        <begin position="27"/>
        <end position="40"/>
    </location>
</feature>
<evidence type="ECO:0000256" key="1">
    <source>
        <dbReference type="SAM" id="MobiDB-lite"/>
    </source>
</evidence>
<organism evidence="2 3">
    <name type="scientific">Morus notabilis</name>
    <dbReference type="NCBI Taxonomy" id="981085"/>
    <lineage>
        <taxon>Eukaryota</taxon>
        <taxon>Viridiplantae</taxon>
        <taxon>Streptophyta</taxon>
        <taxon>Embryophyta</taxon>
        <taxon>Tracheophyta</taxon>
        <taxon>Spermatophyta</taxon>
        <taxon>Magnoliopsida</taxon>
        <taxon>eudicotyledons</taxon>
        <taxon>Gunneridae</taxon>
        <taxon>Pentapetalae</taxon>
        <taxon>rosids</taxon>
        <taxon>fabids</taxon>
        <taxon>Rosales</taxon>
        <taxon>Moraceae</taxon>
        <taxon>Moreae</taxon>
        <taxon>Morus</taxon>
    </lineage>
</organism>
<dbReference type="AlphaFoldDB" id="W9SRB3"/>
<feature type="compositionally biased region" description="Acidic residues" evidence="1">
    <location>
        <begin position="41"/>
        <end position="51"/>
    </location>
</feature>